<feature type="transmembrane region" description="Helical" evidence="1">
    <location>
        <begin position="60"/>
        <end position="80"/>
    </location>
</feature>
<feature type="transmembrane region" description="Helical" evidence="1">
    <location>
        <begin position="128"/>
        <end position="148"/>
    </location>
</feature>
<dbReference type="NCBIfam" id="NF038065">
    <property type="entry name" value="Pr6Pr"/>
    <property type="match status" value="1"/>
</dbReference>
<evidence type="ECO:0000313" key="3">
    <source>
        <dbReference type="Proteomes" id="UP000186004"/>
    </source>
</evidence>
<dbReference type="Proteomes" id="UP000186004">
    <property type="component" value="Unassembled WGS sequence"/>
</dbReference>
<organism evidence="2 3">
    <name type="scientific">Micromonospora avicenniae</name>
    <dbReference type="NCBI Taxonomy" id="1198245"/>
    <lineage>
        <taxon>Bacteria</taxon>
        <taxon>Bacillati</taxon>
        <taxon>Actinomycetota</taxon>
        <taxon>Actinomycetes</taxon>
        <taxon>Micromonosporales</taxon>
        <taxon>Micromonosporaceae</taxon>
        <taxon>Micromonospora</taxon>
    </lineage>
</organism>
<protein>
    <recommendedName>
        <fullName evidence="4">FAR-17a/AIG1-like protein</fullName>
    </recommendedName>
</protein>
<name>A0A1N6T042_9ACTN</name>
<evidence type="ECO:0000313" key="2">
    <source>
        <dbReference type="EMBL" id="SIQ46758.1"/>
    </source>
</evidence>
<reference evidence="2 3" key="1">
    <citation type="submission" date="2017-01" db="EMBL/GenBank/DDBJ databases">
        <authorList>
            <person name="Mah S.A."/>
            <person name="Swanson W.J."/>
            <person name="Moy G.W."/>
            <person name="Vacquier V.D."/>
        </authorList>
    </citation>
    <scope>NUCLEOTIDE SEQUENCE [LARGE SCALE GENOMIC DNA]</scope>
    <source>
        <strain evidence="2 3">DSM 45758</strain>
    </source>
</reference>
<keyword evidence="1" id="KW-1133">Transmembrane helix</keyword>
<dbReference type="RefSeq" id="WP_076468174.1">
    <property type="nucleotide sequence ID" value="NZ_FTNF01000002.1"/>
</dbReference>
<accession>A0A1N6T042</accession>
<evidence type="ECO:0008006" key="4">
    <source>
        <dbReference type="Google" id="ProtNLM"/>
    </source>
</evidence>
<dbReference type="AlphaFoldDB" id="A0A1N6T042"/>
<sequence length="202" mass="21568">MAGRALRASTAVVLVVGLALTFVAARDDPLELLCYFTIQVDLAYLVVLPIGSVDRLRTALTVYLVVTGLVFVLVLANPWSGYSMVATADARGTVSDAGNLLLHVVAPPLATADWLTRRPGTAPPRTYAVSLLAYPLLWLTAILLRAAGSDPTQEKYLYPFLDVNRLGYPTVVVNALVFATLVLLLGLTAARLSRPAPAARLP</sequence>
<dbReference type="EMBL" id="FTNF01000002">
    <property type="protein sequence ID" value="SIQ46758.1"/>
    <property type="molecule type" value="Genomic_DNA"/>
</dbReference>
<keyword evidence="1" id="KW-0472">Membrane</keyword>
<gene>
    <name evidence="2" type="ORF">SAMN05444858_102460</name>
</gene>
<dbReference type="InterPro" id="IPR049713">
    <property type="entry name" value="Pr6Pr-like"/>
</dbReference>
<dbReference type="OrthoDB" id="9809977at2"/>
<evidence type="ECO:0000256" key="1">
    <source>
        <dbReference type="SAM" id="Phobius"/>
    </source>
</evidence>
<dbReference type="STRING" id="1198245.SAMN05444858_102460"/>
<keyword evidence="3" id="KW-1185">Reference proteome</keyword>
<keyword evidence="1" id="KW-0812">Transmembrane</keyword>
<feature type="transmembrane region" description="Helical" evidence="1">
    <location>
        <begin position="168"/>
        <end position="190"/>
    </location>
</feature>
<proteinExistence type="predicted"/>